<dbReference type="SUPFAM" id="SSF52518">
    <property type="entry name" value="Thiamin diphosphate-binding fold (THDP-binding)"/>
    <property type="match status" value="2"/>
</dbReference>
<dbReference type="PANTHER" id="PTHR18968">
    <property type="entry name" value="THIAMINE PYROPHOSPHATE ENZYMES"/>
    <property type="match status" value="1"/>
</dbReference>
<dbReference type="InterPro" id="IPR011766">
    <property type="entry name" value="TPP_enzyme_TPP-bd"/>
</dbReference>
<evidence type="ECO:0000313" key="7">
    <source>
        <dbReference type="EMBL" id="MDU0340297.1"/>
    </source>
</evidence>
<dbReference type="InterPro" id="IPR029061">
    <property type="entry name" value="THDP-binding"/>
</dbReference>
<dbReference type="Gene3D" id="3.40.50.970">
    <property type="match status" value="2"/>
</dbReference>
<dbReference type="InterPro" id="IPR012000">
    <property type="entry name" value="Thiamin_PyroP_enz_cen_dom"/>
</dbReference>
<proteinExistence type="inferred from homology"/>
<evidence type="ECO:0000256" key="2">
    <source>
        <dbReference type="ARBA" id="ARBA00023052"/>
    </source>
</evidence>
<dbReference type="InterPro" id="IPR012001">
    <property type="entry name" value="Thiamin_PyroP_enz_TPP-bd_dom"/>
</dbReference>
<dbReference type="Pfam" id="PF00205">
    <property type="entry name" value="TPP_enzyme_M"/>
    <property type="match status" value="1"/>
</dbReference>
<gene>
    <name evidence="7" type="ORF">RKE40_10410</name>
</gene>
<keyword evidence="2 3" id="KW-0786">Thiamine pyrophosphate</keyword>
<dbReference type="SUPFAM" id="SSF52467">
    <property type="entry name" value="DHS-like NAD/FAD-binding domain"/>
    <property type="match status" value="1"/>
</dbReference>
<dbReference type="RefSeq" id="WP_316018168.1">
    <property type="nucleotide sequence ID" value="NZ_JAWDID010000012.1"/>
</dbReference>
<name>A0ABU3S684_9HYPH</name>
<dbReference type="CDD" id="cd02002">
    <property type="entry name" value="TPP_BFDC"/>
    <property type="match status" value="1"/>
</dbReference>
<sequence length="602" mass="63829">MTDLGKAGGKLAGIDQPLPCADNGVWGSDVVAQMLRALDIPYVALNPGSSFRGLHDSLVNHTGNQAPQMLLCLHEEHAVALAHGYAKVTERPMGVILHSNVGLMHGAMAIYNAWCDRVPMLILGATGPVDAAQRRPWIDWLHTAKDQGALIRPYVKLDDQPVSVPAAIEALTRAANLTRMAPCGPTYVCLDVSMQEQRLDEMPALPDPKRYAAAAAPVPAAKDIATAADWLAAAREPLLLMGRMSRSPVDWARRVALAEHLGARVLTDIKTGASFPTNHPLHVTKPGFFLDEAAGAAIRAADVILALDCVDLGGMLKQAGGLPAAKIVNISPDHQLHNGWSMDHQALAPADLHLACPPDAALHLIADALGIGPGEPPRDLPALPALSADEDRPLDVVSLAAAMGEALREEVISLVRLPLGWAGESWHFRHPLDYLGIDGGGGIAAGPGMLVGAALALKDTGRLPVAVLGDGDTLMGISALWTAAHYQLPFVAIVSNNRSFFNDEIHQERVARQRQRPVENKWIGQRIAEPDIDIAAMARAQGLEGIGPVATMAELTQAVREATTLARKGRPVLIDARVLPGYNPAMASSMTRHASDKPAGAS</sequence>
<dbReference type="Pfam" id="PF02775">
    <property type="entry name" value="TPP_enzyme_C"/>
    <property type="match status" value="1"/>
</dbReference>
<dbReference type="InterPro" id="IPR029035">
    <property type="entry name" value="DHS-like_NAD/FAD-binding_dom"/>
</dbReference>
<comment type="caution">
    <text evidence="7">The sequence shown here is derived from an EMBL/GenBank/DDBJ whole genome shotgun (WGS) entry which is preliminary data.</text>
</comment>
<comment type="similarity">
    <text evidence="1 3">Belongs to the TPP enzyme family.</text>
</comment>
<feature type="domain" description="Thiamine pyrophosphate enzyme N-terminal TPP-binding" evidence="6">
    <location>
        <begin position="27"/>
        <end position="133"/>
    </location>
</feature>
<dbReference type="InterPro" id="IPR045229">
    <property type="entry name" value="TPP_enz"/>
</dbReference>
<evidence type="ECO:0000256" key="3">
    <source>
        <dbReference type="RuleBase" id="RU362132"/>
    </source>
</evidence>
<dbReference type="Gene3D" id="3.40.50.1220">
    <property type="entry name" value="TPP-binding domain"/>
    <property type="match status" value="1"/>
</dbReference>
<feature type="domain" description="Thiamine pyrophosphate enzyme TPP-binding" evidence="5">
    <location>
        <begin position="421"/>
        <end position="575"/>
    </location>
</feature>
<dbReference type="EMBL" id="JAWDID010000012">
    <property type="protein sequence ID" value="MDU0340297.1"/>
    <property type="molecule type" value="Genomic_DNA"/>
</dbReference>
<evidence type="ECO:0000259" key="4">
    <source>
        <dbReference type="Pfam" id="PF00205"/>
    </source>
</evidence>
<accession>A0ABU3S684</accession>
<evidence type="ECO:0000259" key="6">
    <source>
        <dbReference type="Pfam" id="PF02776"/>
    </source>
</evidence>
<evidence type="ECO:0000313" key="8">
    <source>
        <dbReference type="Proteomes" id="UP001254257"/>
    </source>
</evidence>
<dbReference type="Pfam" id="PF02776">
    <property type="entry name" value="TPP_enzyme_N"/>
    <property type="match status" value="1"/>
</dbReference>
<keyword evidence="8" id="KW-1185">Reference proteome</keyword>
<evidence type="ECO:0000256" key="1">
    <source>
        <dbReference type="ARBA" id="ARBA00007812"/>
    </source>
</evidence>
<dbReference type="Proteomes" id="UP001254257">
    <property type="component" value="Unassembled WGS sequence"/>
</dbReference>
<organism evidence="7 8">
    <name type="scientific">Bosea rubneri</name>
    <dbReference type="NCBI Taxonomy" id="3075434"/>
    <lineage>
        <taxon>Bacteria</taxon>
        <taxon>Pseudomonadati</taxon>
        <taxon>Pseudomonadota</taxon>
        <taxon>Alphaproteobacteria</taxon>
        <taxon>Hyphomicrobiales</taxon>
        <taxon>Boseaceae</taxon>
        <taxon>Bosea</taxon>
    </lineage>
</organism>
<reference evidence="7 8" key="1">
    <citation type="submission" date="2023-09" db="EMBL/GenBank/DDBJ databases">
        <title>Whole genome shotgun sequencing (WGS) of Bosea sp. ZW T0_25, isolated from stored onions (Allium cepa).</title>
        <authorList>
            <person name="Stoll D.A."/>
            <person name="Huch M."/>
        </authorList>
    </citation>
    <scope>NUCLEOTIDE SEQUENCE [LARGE SCALE GENOMIC DNA]</scope>
    <source>
        <strain evidence="7 8">ZW T0_25</strain>
    </source>
</reference>
<protein>
    <submittedName>
        <fullName evidence="7">Thiamine pyrophosphate-binding protein</fullName>
    </submittedName>
</protein>
<evidence type="ECO:0000259" key="5">
    <source>
        <dbReference type="Pfam" id="PF02775"/>
    </source>
</evidence>
<feature type="domain" description="Thiamine pyrophosphate enzyme central" evidence="4">
    <location>
        <begin position="224"/>
        <end position="334"/>
    </location>
</feature>
<dbReference type="CDD" id="cd07035">
    <property type="entry name" value="TPP_PYR_POX_like"/>
    <property type="match status" value="1"/>
</dbReference>